<sequence>MSNLKKPIDFKMLENELDRALRADELYKLQNDAKLRAIEQRVPSYDHFRGMVQAAHLRPLERSEMQKKADVSWNHCYNKSGDEEILKICGPTNDGRCDNVFESTEPQNSAEFLKNWKNLSDHRHKLEYLLRFRKGLREKFFKAEVPSEFLEEFFKLSLDVCSPDVFLEVVEILRIFTECNRFALSLAMISESGKNCLQLLFENFAAFARNSAETETVERLMSKYCMRGATMRLEEMPLRLNSDERDFEMDEETDYLLQPPEDSIRMMAGNRNRHRRLSKCSTFFKHVLCGCCTWMWRRCCKEKELRARTIQIGQPMYEKFPTNVIRNQKYSIITFLPMVLFQQFKFFLNLYFLLMAISQFIPDIRIGYLYTYWGPLCFVLAVTLCREAVDDFRRYKRDKEVNGQKYHRLVKGFSAPEKVPSSKLRVGDLVIVEKGQRVPADLVLLRTTEKSGACFVRTDQLDGETDWKLRLAVPTTQKLDSDAQLFDIKASLYVEKPQKDIHSFIGTFTRYDGYSSEESLGVDNTLWANTAIASGSALGVVVYTGQETRSLMNHSAPRSKVGLLDEEINQLTKVLFCAVIGLALVMMCLKGFSGPWYRYMFRFVLLFSYIIPISLRVNLDMGKTFYAWCIQRDKDIAGTVVRTTTIPEELGRISYLLSDKTGTLTQNKMVFKKLHLGTISYGQDSFDDVSSVLSTFYTVDSESSPVKVVVTGTHSGKVRRSENTRVYEAVHALALCHNVTPVYDEVNNKDVASKLTDTDSIETVETSSVQSQPEAEQSYCPPEQGLTYQASSPDEVALVKWTEEVGLALVKRDLNTMQLKAPNGKLLNYTILQIFPFTSETKRMGVIVKDETTNEITFYLKGADVVMAGIVQYNDWLEEECGNMAREGFRTLVVAKKNLTEEQYLDFEARFNAARMCVTDRVSRVAAVIESLEREMELLCVTGVEDKLQDKVRSTLESLRNAGIKIWMLTGDKLETATCIAKSSRLVSRTQGLHVFKSVVTRTDAHLELNIFRKKQDCALVISGDSLEVCLQYYEDEFLELACGSPAVVCCRCSPTQKAEVVSLIQRHTGKRTAAVGDGGNDVSMIQSADAGIGIEGLEGRQASLAADFSIQQFSHLANLLLVHGRRSYKRSAALSQFVIHRGLIISTMQAVFSAVFYFSSVPLYQGFLMVGYATIYTMFPVFSLVLDKDVSGKIALTFPELYKDLSKGRSLSYKTFFMWVLISIYQGGVIMYGALIMFEDEFIHIVAISFSALVLTELIMVALTIRTWHHIMVLAEVFSLALYMLSLVVLKDYFDAEFIKTVDFLWKVVVITLISCLPLYILKLLRKKFSPPSYTKLS</sequence>
<keyword evidence="26" id="KW-1185">Reference proteome</keyword>
<dbReference type="SFLD" id="SFLDS00003">
    <property type="entry name" value="Haloacid_Dehalogenase"/>
    <property type="match status" value="1"/>
</dbReference>
<dbReference type="Pfam" id="PF16212">
    <property type="entry name" value="PhoLip_ATPase_C"/>
    <property type="match status" value="1"/>
</dbReference>
<evidence type="ECO:0000256" key="11">
    <source>
        <dbReference type="ARBA" id="ARBA00022989"/>
    </source>
</evidence>
<feature type="domain" description="RNA-polymerase II-associated protein 3-like C-terminal" evidence="21">
    <location>
        <begin position="106"/>
        <end position="192"/>
    </location>
</feature>
<dbReference type="GO" id="GO:0005802">
    <property type="term" value="C:trans-Golgi network"/>
    <property type="evidence" value="ECO:0007669"/>
    <property type="project" value="TreeGrafter"/>
</dbReference>
<dbReference type="InterPro" id="IPR044492">
    <property type="entry name" value="P_typ_ATPase_HD_dom"/>
</dbReference>
<feature type="domain" description="P-type ATPase N-terminal" evidence="23">
    <location>
        <begin position="318"/>
        <end position="373"/>
    </location>
</feature>
<dbReference type="InterPro" id="IPR001757">
    <property type="entry name" value="P_typ_ATPase"/>
</dbReference>
<comment type="cofactor">
    <cofactor evidence="1 17">
        <name>Mg(2+)</name>
        <dbReference type="ChEBI" id="CHEBI:18420"/>
    </cofactor>
</comment>
<feature type="domain" description="Dynein attachment factor N-terminal" evidence="22">
    <location>
        <begin position="8"/>
        <end position="74"/>
    </location>
</feature>
<evidence type="ECO:0000256" key="12">
    <source>
        <dbReference type="ARBA" id="ARBA00023055"/>
    </source>
</evidence>
<dbReference type="GO" id="GO:0006890">
    <property type="term" value="P:retrograde vesicle-mediated transport, Golgi to endoplasmic reticulum"/>
    <property type="evidence" value="ECO:0007669"/>
    <property type="project" value="TreeGrafter"/>
</dbReference>
<feature type="transmembrane region" description="Helical" evidence="18">
    <location>
        <begin position="1165"/>
        <end position="1187"/>
    </location>
</feature>
<evidence type="ECO:0000259" key="21">
    <source>
        <dbReference type="Pfam" id="PF13877"/>
    </source>
</evidence>
<dbReference type="Pfam" id="PF16209">
    <property type="entry name" value="PhoLip_ATPase_N"/>
    <property type="match status" value="1"/>
</dbReference>
<evidence type="ECO:0000256" key="4">
    <source>
        <dbReference type="ARBA" id="ARBA00022448"/>
    </source>
</evidence>
<comment type="subcellular location">
    <subcellularLocation>
        <location evidence="2">Endomembrane system</location>
        <topology evidence="2">Multi-pass membrane protein</topology>
    </subcellularLocation>
    <subcellularLocation>
        <location evidence="18">Membrane</location>
        <topology evidence="18">Multi-pass membrane protein</topology>
    </subcellularLocation>
</comment>
<feature type="binding site" evidence="17">
    <location>
        <position position="659"/>
    </location>
    <ligand>
        <name>Mg(2+)</name>
        <dbReference type="ChEBI" id="CHEBI:18420"/>
    </ligand>
</feature>
<dbReference type="InterPro" id="IPR032630">
    <property type="entry name" value="P_typ_ATPase_c"/>
</dbReference>
<dbReference type="Gene3D" id="3.40.50.1000">
    <property type="entry name" value="HAD superfamily/HAD-like"/>
    <property type="match status" value="1"/>
</dbReference>
<feature type="transmembrane region" description="Helical" evidence="18">
    <location>
        <begin position="1305"/>
        <end position="1323"/>
    </location>
</feature>
<evidence type="ECO:0000313" key="25">
    <source>
        <dbReference type="EMBL" id="OXU25832.1"/>
    </source>
</evidence>
<keyword evidence="5 18" id="KW-0812">Transmembrane</keyword>
<evidence type="ECO:0000256" key="13">
    <source>
        <dbReference type="ARBA" id="ARBA00023136"/>
    </source>
</evidence>
<dbReference type="InterPro" id="IPR018303">
    <property type="entry name" value="ATPase_P-typ_P_site"/>
</dbReference>
<feature type="transmembrane region" description="Helical" evidence="18">
    <location>
        <begin position="599"/>
        <end position="617"/>
    </location>
</feature>
<keyword evidence="13 18" id="KW-0472">Membrane</keyword>
<feature type="binding site" evidence="16">
    <location>
        <position position="861"/>
    </location>
    <ligand>
        <name>ATP</name>
        <dbReference type="ChEBI" id="CHEBI:30616"/>
    </ligand>
</feature>
<feature type="transmembrane region" description="Helical" evidence="18">
    <location>
        <begin position="1139"/>
        <end position="1159"/>
    </location>
</feature>
<dbReference type="SFLD" id="SFLDG00002">
    <property type="entry name" value="C1.7:_P-type_atpase_like"/>
    <property type="match status" value="1"/>
</dbReference>
<feature type="domain" description="P-type ATPase A" evidence="20">
    <location>
        <begin position="417"/>
        <end position="549"/>
    </location>
</feature>
<evidence type="ECO:0000259" key="22">
    <source>
        <dbReference type="Pfam" id="PF15867"/>
    </source>
</evidence>
<dbReference type="Pfam" id="PF15867">
    <property type="entry name" value="Dynein_attach_N"/>
    <property type="match status" value="1"/>
</dbReference>
<evidence type="ECO:0000256" key="7">
    <source>
        <dbReference type="ARBA" id="ARBA00022741"/>
    </source>
</evidence>
<feature type="binding site" evidence="17">
    <location>
        <position position="661"/>
    </location>
    <ligand>
        <name>Mg(2+)</name>
        <dbReference type="ChEBI" id="CHEBI:18420"/>
    </ligand>
</feature>
<evidence type="ECO:0000259" key="24">
    <source>
        <dbReference type="Pfam" id="PF16212"/>
    </source>
</evidence>
<dbReference type="Pfam" id="PF13877">
    <property type="entry name" value="RPAP3_C"/>
    <property type="match status" value="1"/>
</dbReference>
<feature type="binding site" evidence="16">
    <location>
        <position position="659"/>
    </location>
    <ligand>
        <name>ATP</name>
        <dbReference type="ChEBI" id="CHEBI:30616"/>
    </ligand>
</feature>
<feature type="binding site" evidence="16">
    <location>
        <position position="837"/>
    </location>
    <ligand>
        <name>ATP</name>
        <dbReference type="ChEBI" id="CHEBI:30616"/>
    </ligand>
</feature>
<dbReference type="SFLD" id="SFLDF00027">
    <property type="entry name" value="p-type_atpase"/>
    <property type="match status" value="1"/>
</dbReference>
<proteinExistence type="inferred from homology"/>
<protein>
    <recommendedName>
        <fullName evidence="18">Phospholipid-transporting ATPase</fullName>
        <ecNumber evidence="18">7.6.2.1</ecNumber>
    </recommendedName>
</protein>
<keyword evidence="4" id="KW-0813">Transport</keyword>
<evidence type="ECO:0000256" key="1">
    <source>
        <dbReference type="ARBA" id="ARBA00001946"/>
    </source>
</evidence>
<feature type="binding site" evidence="16">
    <location>
        <position position="1081"/>
    </location>
    <ligand>
        <name>ATP</name>
        <dbReference type="ChEBI" id="CHEBI:30616"/>
    </ligand>
</feature>
<dbReference type="Gene3D" id="3.40.1110.10">
    <property type="entry name" value="Calcium-transporting ATPase, cytoplasmic domain N"/>
    <property type="match status" value="1"/>
</dbReference>
<dbReference type="PANTHER" id="PTHR24092:SF5">
    <property type="entry name" value="PHOSPHOLIPID-TRANSPORTING ATPASE"/>
    <property type="match status" value="1"/>
</dbReference>
<dbReference type="PROSITE" id="PS00154">
    <property type="entry name" value="ATPASE_E1_E2"/>
    <property type="match status" value="1"/>
</dbReference>
<dbReference type="SUPFAM" id="SSF81665">
    <property type="entry name" value="Calcium ATPase, transmembrane domain M"/>
    <property type="match status" value="1"/>
</dbReference>
<dbReference type="OrthoDB" id="377733at2759"/>
<evidence type="ECO:0000256" key="17">
    <source>
        <dbReference type="PIRSR" id="PIRSR606539-3"/>
    </source>
</evidence>
<feature type="domain" description="P-type ATPase C-terminal" evidence="24">
    <location>
        <begin position="1105"/>
        <end position="1332"/>
    </location>
</feature>
<feature type="binding site" evidence="16">
    <location>
        <position position="970"/>
    </location>
    <ligand>
        <name>ATP</name>
        <dbReference type="ChEBI" id="CHEBI:30616"/>
    </ligand>
</feature>
<evidence type="ECO:0000256" key="6">
    <source>
        <dbReference type="ARBA" id="ARBA00022723"/>
    </source>
</evidence>
<dbReference type="PANTHER" id="PTHR24092">
    <property type="entry name" value="PROBABLE PHOSPHOLIPID-TRANSPORTING ATPASE"/>
    <property type="match status" value="1"/>
</dbReference>
<dbReference type="SUPFAM" id="SSF81653">
    <property type="entry name" value="Calcium ATPase, transduction domain A"/>
    <property type="match status" value="1"/>
</dbReference>
<dbReference type="GO" id="GO:0140326">
    <property type="term" value="F:ATPase-coupled intramembrane lipid transporter activity"/>
    <property type="evidence" value="ECO:0007669"/>
    <property type="project" value="UniProtKB-EC"/>
</dbReference>
<dbReference type="InterPro" id="IPR008250">
    <property type="entry name" value="ATPase_P-typ_transduc_dom_A_sf"/>
</dbReference>
<dbReference type="InterPro" id="IPR059000">
    <property type="entry name" value="ATPase_P-type_domA"/>
</dbReference>
<keyword evidence="10 18" id="KW-1278">Translocase</keyword>
<dbReference type="InterPro" id="IPR031733">
    <property type="entry name" value="Dynein_attach_N"/>
</dbReference>
<feature type="binding site" evidence="16">
    <location>
        <position position="1082"/>
    </location>
    <ligand>
        <name>ATP</name>
        <dbReference type="ChEBI" id="CHEBI:30616"/>
    </ligand>
</feature>
<evidence type="ECO:0000256" key="19">
    <source>
        <dbReference type="SAM" id="MobiDB-lite"/>
    </source>
</evidence>
<dbReference type="FunFam" id="3.40.1110.10:FF:000097">
    <property type="entry name" value="Phospholipid-transporting ATPase"/>
    <property type="match status" value="1"/>
</dbReference>
<comment type="similarity">
    <text evidence="3 18">Belongs to the cation transport ATPase (P-type) (TC 3.A.3) family. Type IV subfamily.</text>
</comment>
<feature type="transmembrane region" description="Helical" evidence="18">
    <location>
        <begin position="574"/>
        <end position="593"/>
    </location>
</feature>
<dbReference type="InterPro" id="IPR023299">
    <property type="entry name" value="ATPase_P-typ_cyto_dom_N"/>
</dbReference>
<dbReference type="GO" id="GO:0006897">
    <property type="term" value="P:endocytosis"/>
    <property type="evidence" value="ECO:0007669"/>
    <property type="project" value="TreeGrafter"/>
</dbReference>
<keyword evidence="11 18" id="KW-1133">Transmembrane helix</keyword>
<evidence type="ECO:0000256" key="14">
    <source>
        <dbReference type="ARBA" id="ARBA00034036"/>
    </source>
</evidence>
<keyword evidence="12" id="KW-0445">Lipid transport</keyword>
<evidence type="ECO:0000256" key="8">
    <source>
        <dbReference type="ARBA" id="ARBA00022840"/>
    </source>
</evidence>
<dbReference type="NCBIfam" id="TIGR01494">
    <property type="entry name" value="ATPase_P-type"/>
    <property type="match status" value="2"/>
</dbReference>
<feature type="binding site" evidence="16">
    <location>
        <position position="972"/>
    </location>
    <ligand>
        <name>ATP</name>
        <dbReference type="ChEBI" id="CHEBI:30616"/>
    </ligand>
</feature>
<feature type="binding site" evidence="17">
    <location>
        <position position="1078"/>
    </location>
    <ligand>
        <name>Mg(2+)</name>
        <dbReference type="ChEBI" id="CHEBI:18420"/>
    </ligand>
</feature>
<feature type="transmembrane region" description="Helical" evidence="18">
    <location>
        <begin position="335"/>
        <end position="357"/>
    </location>
</feature>
<organism evidence="25 26">
    <name type="scientific">Trichomalopsis sarcophagae</name>
    <dbReference type="NCBI Taxonomy" id="543379"/>
    <lineage>
        <taxon>Eukaryota</taxon>
        <taxon>Metazoa</taxon>
        <taxon>Ecdysozoa</taxon>
        <taxon>Arthropoda</taxon>
        <taxon>Hexapoda</taxon>
        <taxon>Insecta</taxon>
        <taxon>Pterygota</taxon>
        <taxon>Neoptera</taxon>
        <taxon>Endopterygota</taxon>
        <taxon>Hymenoptera</taxon>
        <taxon>Apocrita</taxon>
        <taxon>Proctotrupomorpha</taxon>
        <taxon>Chalcidoidea</taxon>
        <taxon>Pteromalidae</taxon>
        <taxon>Pteromalinae</taxon>
        <taxon>Trichomalopsis</taxon>
    </lineage>
</organism>
<feature type="binding site" evidence="16">
    <location>
        <position position="1058"/>
    </location>
    <ligand>
        <name>ATP</name>
        <dbReference type="ChEBI" id="CHEBI:30616"/>
    </ligand>
</feature>
<dbReference type="InterPro" id="IPR023298">
    <property type="entry name" value="ATPase_P-typ_TM_dom_sf"/>
</dbReference>
<evidence type="ECO:0000256" key="2">
    <source>
        <dbReference type="ARBA" id="ARBA00004127"/>
    </source>
</evidence>
<feature type="binding site" evidence="16">
    <location>
        <position position="890"/>
    </location>
    <ligand>
        <name>ATP</name>
        <dbReference type="ChEBI" id="CHEBI:30616"/>
    </ligand>
</feature>
<keyword evidence="8 16" id="KW-0067">ATP-binding</keyword>
<keyword evidence="9 17" id="KW-0460">Magnesium</keyword>
<dbReference type="SUPFAM" id="SSF81660">
    <property type="entry name" value="Metal cation-transporting ATPase, ATP-binding domain N"/>
    <property type="match status" value="1"/>
</dbReference>
<dbReference type="PRINTS" id="PR00119">
    <property type="entry name" value="CATATPASE"/>
</dbReference>
<comment type="catalytic activity">
    <reaction evidence="14 18">
        <text>ATP + H2O + phospholipidSide 1 = ADP + phosphate + phospholipidSide 2.</text>
        <dbReference type="EC" id="7.6.2.1"/>
    </reaction>
</comment>
<feature type="binding site" evidence="16">
    <location>
        <position position="795"/>
    </location>
    <ligand>
        <name>ATP</name>
        <dbReference type="ChEBI" id="CHEBI:30616"/>
    </ligand>
</feature>
<dbReference type="EMBL" id="NNAY01000937">
    <property type="protein sequence ID" value="OXU25832.1"/>
    <property type="molecule type" value="Genomic_DNA"/>
</dbReference>
<keyword evidence="7 16" id="KW-0547">Nucleotide-binding</keyword>
<feature type="compositionally biased region" description="Polar residues" evidence="19">
    <location>
        <begin position="764"/>
        <end position="775"/>
    </location>
</feature>
<dbReference type="Pfam" id="PF00122">
    <property type="entry name" value="E1-E2_ATPase"/>
    <property type="match status" value="1"/>
</dbReference>
<feature type="transmembrane region" description="Helical" evidence="18">
    <location>
        <begin position="369"/>
        <end position="389"/>
    </location>
</feature>
<dbReference type="STRING" id="543379.A0A232F5E8"/>
<evidence type="ECO:0000256" key="3">
    <source>
        <dbReference type="ARBA" id="ARBA00008109"/>
    </source>
</evidence>
<feature type="binding site" evidence="16">
    <location>
        <position position="660"/>
    </location>
    <ligand>
        <name>ATP</name>
        <dbReference type="ChEBI" id="CHEBI:30616"/>
    </ligand>
</feature>
<feature type="transmembrane region" description="Helical" evidence="18">
    <location>
        <begin position="1217"/>
        <end position="1237"/>
    </location>
</feature>
<feature type="transmembrane region" description="Helical" evidence="18">
    <location>
        <begin position="1243"/>
        <end position="1265"/>
    </location>
</feature>
<dbReference type="GO" id="GO:0000287">
    <property type="term" value="F:magnesium ion binding"/>
    <property type="evidence" value="ECO:0007669"/>
    <property type="project" value="UniProtKB-UniRule"/>
</dbReference>
<feature type="binding site" evidence="16">
    <location>
        <position position="971"/>
    </location>
    <ligand>
        <name>ATP</name>
        <dbReference type="ChEBI" id="CHEBI:30616"/>
    </ligand>
</feature>
<dbReference type="SUPFAM" id="SSF56784">
    <property type="entry name" value="HAD-like"/>
    <property type="match status" value="1"/>
</dbReference>
<dbReference type="InterPro" id="IPR023214">
    <property type="entry name" value="HAD_sf"/>
</dbReference>
<dbReference type="GO" id="GO:0005524">
    <property type="term" value="F:ATP binding"/>
    <property type="evidence" value="ECO:0007669"/>
    <property type="project" value="UniProtKB-UniRule"/>
</dbReference>
<dbReference type="GO" id="GO:0016887">
    <property type="term" value="F:ATP hydrolysis activity"/>
    <property type="evidence" value="ECO:0007669"/>
    <property type="project" value="InterPro"/>
</dbReference>
<comment type="caution">
    <text evidence="25">The sequence shown here is derived from an EMBL/GenBank/DDBJ whole genome shotgun (WGS) entry which is preliminary data.</text>
</comment>
<evidence type="ECO:0000313" key="26">
    <source>
        <dbReference type="Proteomes" id="UP000215335"/>
    </source>
</evidence>
<dbReference type="Gene3D" id="2.70.150.10">
    <property type="entry name" value="Calcium-transporting ATPase, cytoplasmic transduction domain A"/>
    <property type="match status" value="1"/>
</dbReference>
<dbReference type="GO" id="GO:0005886">
    <property type="term" value="C:plasma membrane"/>
    <property type="evidence" value="ECO:0007669"/>
    <property type="project" value="TreeGrafter"/>
</dbReference>
<evidence type="ECO:0000256" key="15">
    <source>
        <dbReference type="PIRSR" id="PIRSR606539-1"/>
    </source>
</evidence>
<accession>A0A232F5E8</accession>
<feature type="binding site" evidence="17">
    <location>
        <position position="1082"/>
    </location>
    <ligand>
        <name>Mg(2+)</name>
        <dbReference type="ChEBI" id="CHEBI:18420"/>
    </ligand>
</feature>
<evidence type="ECO:0000259" key="23">
    <source>
        <dbReference type="Pfam" id="PF16209"/>
    </source>
</evidence>
<dbReference type="GO" id="GO:0005768">
    <property type="term" value="C:endosome"/>
    <property type="evidence" value="ECO:0007669"/>
    <property type="project" value="TreeGrafter"/>
</dbReference>
<name>A0A232F5E8_9HYME</name>
<evidence type="ECO:0000256" key="10">
    <source>
        <dbReference type="ARBA" id="ARBA00022967"/>
    </source>
</evidence>
<dbReference type="NCBIfam" id="TIGR01652">
    <property type="entry name" value="ATPase-Plipid"/>
    <property type="match status" value="1"/>
</dbReference>
<gene>
    <name evidence="25" type="ORF">TSAR_007020</name>
</gene>
<evidence type="ECO:0000256" key="9">
    <source>
        <dbReference type="ARBA" id="ARBA00022842"/>
    </source>
</evidence>
<keyword evidence="6 17" id="KW-0479">Metal-binding</keyword>
<dbReference type="InterPro" id="IPR036412">
    <property type="entry name" value="HAD-like_sf"/>
</dbReference>
<feature type="binding site" evidence="16">
    <location>
        <position position="1052"/>
    </location>
    <ligand>
        <name>ATP</name>
        <dbReference type="ChEBI" id="CHEBI:30616"/>
    </ligand>
</feature>
<dbReference type="InterPro" id="IPR032631">
    <property type="entry name" value="P-type_ATPase_N"/>
</dbReference>
<evidence type="ECO:0000256" key="18">
    <source>
        <dbReference type="RuleBase" id="RU362033"/>
    </source>
</evidence>
<feature type="active site" description="4-aspartylphosphate intermediate" evidence="15">
    <location>
        <position position="659"/>
    </location>
</feature>
<evidence type="ECO:0000256" key="5">
    <source>
        <dbReference type="ARBA" id="ARBA00022692"/>
    </source>
</evidence>
<evidence type="ECO:0000259" key="20">
    <source>
        <dbReference type="Pfam" id="PF00122"/>
    </source>
</evidence>
<dbReference type="GO" id="GO:0045332">
    <property type="term" value="P:phospholipid translocation"/>
    <property type="evidence" value="ECO:0007669"/>
    <property type="project" value="TreeGrafter"/>
</dbReference>
<dbReference type="FunFam" id="3.40.50.1000:FF:000009">
    <property type="entry name" value="Phospholipid-transporting ATPase"/>
    <property type="match status" value="1"/>
</dbReference>
<feature type="transmembrane region" description="Helical" evidence="18">
    <location>
        <begin position="1272"/>
        <end position="1290"/>
    </location>
</feature>
<feature type="region of interest" description="Disordered" evidence="19">
    <location>
        <begin position="764"/>
        <end position="785"/>
    </location>
</feature>
<dbReference type="CDD" id="cd07541">
    <property type="entry name" value="P-type_ATPase_APLT_Neo1-like"/>
    <property type="match status" value="1"/>
</dbReference>
<dbReference type="Proteomes" id="UP000215335">
    <property type="component" value="Unassembled WGS sequence"/>
</dbReference>
<reference evidence="25 26" key="1">
    <citation type="journal article" date="2017" name="Curr. Biol.">
        <title>The Evolution of Venom by Co-option of Single-Copy Genes.</title>
        <authorList>
            <person name="Martinson E.O."/>
            <person name="Mrinalini"/>
            <person name="Kelkar Y.D."/>
            <person name="Chang C.H."/>
            <person name="Werren J.H."/>
        </authorList>
    </citation>
    <scope>NUCLEOTIDE SEQUENCE [LARGE SCALE GENOMIC DNA]</scope>
    <source>
        <strain evidence="25 26">Alberta</strain>
        <tissue evidence="25">Whole body</tissue>
    </source>
</reference>
<evidence type="ECO:0000256" key="16">
    <source>
        <dbReference type="PIRSR" id="PIRSR606539-2"/>
    </source>
</evidence>
<dbReference type="InterPro" id="IPR025986">
    <property type="entry name" value="RPAP3-like_C"/>
</dbReference>
<dbReference type="InterPro" id="IPR006539">
    <property type="entry name" value="P-type_ATPase_IV"/>
</dbReference>
<feature type="binding site" evidence="16">
    <location>
        <position position="661"/>
    </location>
    <ligand>
        <name>ATP</name>
        <dbReference type="ChEBI" id="CHEBI:30616"/>
    </ligand>
</feature>
<dbReference type="EC" id="7.6.2.1" evidence="18"/>